<proteinExistence type="inferred from homology"/>
<evidence type="ECO:0000256" key="2">
    <source>
        <dbReference type="ARBA" id="ARBA00022630"/>
    </source>
</evidence>
<reference evidence="7" key="1">
    <citation type="submission" date="2016-02" db="EMBL/GenBank/DDBJ databases">
        <title>Draft genome sequence of Microdochium bolleyi, a fungal endophyte of beachgrass.</title>
        <authorList>
            <consortium name="DOE Joint Genome Institute"/>
            <person name="David A.S."/>
            <person name="May G."/>
            <person name="Haridas S."/>
            <person name="Lim J."/>
            <person name="Wang M."/>
            <person name="Labutti K."/>
            <person name="Lipzen A."/>
            <person name="Barry K."/>
            <person name="Grigoriev I.V."/>
        </authorList>
    </citation>
    <scope>NUCLEOTIDE SEQUENCE [LARGE SCALE GENOMIC DNA]</scope>
    <source>
        <strain evidence="7">J235TASD1</strain>
    </source>
</reference>
<dbReference type="InterPro" id="IPR006094">
    <property type="entry name" value="Oxid_FAD_bind_N"/>
</dbReference>
<name>A0A136IJ37_9PEZI</name>
<dbReference type="PROSITE" id="PS51387">
    <property type="entry name" value="FAD_PCMH"/>
    <property type="match status" value="1"/>
</dbReference>
<dbReference type="OrthoDB" id="2151789at2759"/>
<evidence type="ECO:0000313" key="7">
    <source>
        <dbReference type="Proteomes" id="UP000070501"/>
    </source>
</evidence>
<dbReference type="GO" id="GO:0071949">
    <property type="term" value="F:FAD binding"/>
    <property type="evidence" value="ECO:0007669"/>
    <property type="project" value="InterPro"/>
</dbReference>
<evidence type="ECO:0000259" key="5">
    <source>
        <dbReference type="PROSITE" id="PS51387"/>
    </source>
</evidence>
<dbReference type="InterPro" id="IPR016169">
    <property type="entry name" value="FAD-bd_PCMH_sub2"/>
</dbReference>
<keyword evidence="2" id="KW-0285">Flavoprotein</keyword>
<dbReference type="GO" id="GO:0016491">
    <property type="term" value="F:oxidoreductase activity"/>
    <property type="evidence" value="ECO:0007669"/>
    <property type="project" value="UniProtKB-KW"/>
</dbReference>
<comment type="similarity">
    <text evidence="1">Belongs to the oxygen-dependent FAD-linked oxidoreductase family.</text>
</comment>
<dbReference type="InterPro" id="IPR050416">
    <property type="entry name" value="FAD-linked_Oxidoreductase"/>
</dbReference>
<accession>A0A136IJ37</accession>
<dbReference type="PANTHER" id="PTHR42973:SF54">
    <property type="entry name" value="FAD-BINDING PCMH-TYPE DOMAIN-CONTAINING PROTEIN"/>
    <property type="match status" value="1"/>
</dbReference>
<evidence type="ECO:0000256" key="3">
    <source>
        <dbReference type="ARBA" id="ARBA00022827"/>
    </source>
</evidence>
<dbReference type="PANTHER" id="PTHR42973">
    <property type="entry name" value="BINDING OXIDOREDUCTASE, PUTATIVE (AFU_ORTHOLOGUE AFUA_1G17690)-RELATED"/>
    <property type="match status" value="1"/>
</dbReference>
<keyword evidence="4" id="KW-0560">Oxidoreductase</keyword>
<dbReference type="InterPro" id="IPR016166">
    <property type="entry name" value="FAD-bd_PCMH"/>
</dbReference>
<keyword evidence="7" id="KW-1185">Reference proteome</keyword>
<dbReference type="SUPFAM" id="SSF56176">
    <property type="entry name" value="FAD-binding/transporter-associated domain-like"/>
    <property type="match status" value="1"/>
</dbReference>
<evidence type="ECO:0000256" key="1">
    <source>
        <dbReference type="ARBA" id="ARBA00005466"/>
    </source>
</evidence>
<dbReference type="EMBL" id="KQ964310">
    <property type="protein sequence ID" value="KXJ84932.1"/>
    <property type="molecule type" value="Genomic_DNA"/>
</dbReference>
<dbReference type="Gene3D" id="3.30.465.10">
    <property type="match status" value="1"/>
</dbReference>
<organism evidence="6 7">
    <name type="scientific">Microdochium bolleyi</name>
    <dbReference type="NCBI Taxonomy" id="196109"/>
    <lineage>
        <taxon>Eukaryota</taxon>
        <taxon>Fungi</taxon>
        <taxon>Dikarya</taxon>
        <taxon>Ascomycota</taxon>
        <taxon>Pezizomycotina</taxon>
        <taxon>Sordariomycetes</taxon>
        <taxon>Xylariomycetidae</taxon>
        <taxon>Xylariales</taxon>
        <taxon>Microdochiaceae</taxon>
        <taxon>Microdochium</taxon>
    </lineage>
</organism>
<dbReference type="AlphaFoldDB" id="A0A136IJ37"/>
<dbReference type="InterPro" id="IPR036318">
    <property type="entry name" value="FAD-bd_PCMH-like_sf"/>
</dbReference>
<sequence>MVAEAVSLFGLQGCPFAIRSGGHSTAEGWANIEEGVLLATTKLSGLSLGNDYVSVGPGLRWGAVYSFLDQHGLTVVGGRGAEVGVGGLALGGGVSHFTPERGFACDNIKGFQIVTSGGHIVEANAGSHPDLWQALKGTQNMFGVVTRLDLYTFPSPQLHSVSSSASMDSFDALASVYDDYIRERSDGDDARHFAVGLTSYYVPFLGPPTLHLDLLSTAGAEEGSWVVNNTTLRLPGPLVRFGELSLSNLTENRGTMAKFAAGAPTPKLRYDLRTLSFRSSVDMFKGMKRIFEEEIAPVQAADPSFSGIIEWQLVTANAIRQGHSNGGNMLGLESAGPLIVFTMANSWVSASGDAAAHAAGQRAVARAEALARELGVHVPFLYANYAAKDQDVLRSYGEKNLAKLRKVRKRYDCKNQLRSLIPGGLSGMDVVGLLEG</sequence>
<dbReference type="STRING" id="196109.A0A136IJ37"/>
<evidence type="ECO:0000313" key="6">
    <source>
        <dbReference type="EMBL" id="KXJ84932.1"/>
    </source>
</evidence>
<keyword evidence="3" id="KW-0274">FAD</keyword>
<dbReference type="Pfam" id="PF01565">
    <property type="entry name" value="FAD_binding_4"/>
    <property type="match status" value="1"/>
</dbReference>
<evidence type="ECO:0000256" key="4">
    <source>
        <dbReference type="ARBA" id="ARBA00023002"/>
    </source>
</evidence>
<dbReference type="Proteomes" id="UP000070501">
    <property type="component" value="Unassembled WGS sequence"/>
</dbReference>
<gene>
    <name evidence="6" type="ORF">Micbo1qcDRAFT_237634</name>
</gene>
<protein>
    <recommendedName>
        <fullName evidence="5">FAD-binding PCMH-type domain-containing protein</fullName>
    </recommendedName>
</protein>
<feature type="domain" description="FAD-binding PCMH-type" evidence="5">
    <location>
        <begin position="1"/>
        <end position="155"/>
    </location>
</feature>
<dbReference type="InParanoid" id="A0A136IJ37"/>